<evidence type="ECO:0000313" key="7">
    <source>
        <dbReference type="Proteomes" id="UP000791080"/>
    </source>
</evidence>
<dbReference type="Gene3D" id="3.40.50.300">
    <property type="entry name" value="P-loop containing nucleotide triphosphate hydrolases"/>
    <property type="match status" value="2"/>
</dbReference>
<evidence type="ECO:0000256" key="3">
    <source>
        <dbReference type="PROSITE-ProRule" id="PRU00289"/>
    </source>
</evidence>
<gene>
    <name evidence="6" type="ORF">G443_002773</name>
</gene>
<keyword evidence="7" id="KW-1185">Reference proteome</keyword>
<dbReference type="PROSITE" id="PS50901">
    <property type="entry name" value="FTSK"/>
    <property type="match status" value="1"/>
</dbReference>
<evidence type="ECO:0000256" key="1">
    <source>
        <dbReference type="ARBA" id="ARBA00022741"/>
    </source>
</evidence>
<dbReference type="InterPro" id="IPR002543">
    <property type="entry name" value="FtsK_dom"/>
</dbReference>
<dbReference type="PANTHER" id="PTHR22683">
    <property type="entry name" value="SPORULATION PROTEIN RELATED"/>
    <property type="match status" value="1"/>
</dbReference>
<feature type="compositionally biased region" description="Gly residues" evidence="4">
    <location>
        <begin position="1"/>
        <end position="11"/>
    </location>
</feature>
<name>A0ABT1JK03_ACTCY</name>
<protein>
    <submittedName>
        <fullName evidence="6">FtsK/SpoIIIE family protein</fullName>
    </submittedName>
</protein>
<dbReference type="EMBL" id="AUBJ02000001">
    <property type="protein sequence ID" value="MCP2332503.1"/>
    <property type="molecule type" value="Genomic_DNA"/>
</dbReference>
<dbReference type="InterPro" id="IPR027417">
    <property type="entry name" value="P-loop_NTPase"/>
</dbReference>
<dbReference type="SUPFAM" id="SSF52540">
    <property type="entry name" value="P-loop containing nucleoside triphosphate hydrolases"/>
    <property type="match status" value="1"/>
</dbReference>
<evidence type="ECO:0000256" key="4">
    <source>
        <dbReference type="SAM" id="MobiDB-lite"/>
    </source>
</evidence>
<feature type="region of interest" description="Disordered" evidence="4">
    <location>
        <begin position="961"/>
        <end position="981"/>
    </location>
</feature>
<evidence type="ECO:0000259" key="5">
    <source>
        <dbReference type="PROSITE" id="PS50901"/>
    </source>
</evidence>
<dbReference type="Proteomes" id="UP000791080">
    <property type="component" value="Unassembled WGS sequence"/>
</dbReference>
<feature type="region of interest" description="Disordered" evidence="4">
    <location>
        <begin position="1"/>
        <end position="35"/>
    </location>
</feature>
<feature type="binding site" evidence="3">
    <location>
        <begin position="445"/>
        <end position="452"/>
    </location>
    <ligand>
        <name>ATP</name>
        <dbReference type="ChEBI" id="CHEBI:30616"/>
    </ligand>
</feature>
<keyword evidence="2 3" id="KW-0067">ATP-binding</keyword>
<dbReference type="PANTHER" id="PTHR22683:SF41">
    <property type="entry name" value="DNA TRANSLOCASE FTSK"/>
    <property type="match status" value="1"/>
</dbReference>
<dbReference type="InterPro" id="IPR050206">
    <property type="entry name" value="FtsK/SpoIIIE/SftA"/>
</dbReference>
<proteinExistence type="predicted"/>
<feature type="region of interest" description="Disordered" evidence="4">
    <location>
        <begin position="137"/>
        <end position="162"/>
    </location>
</feature>
<dbReference type="Pfam" id="PF01580">
    <property type="entry name" value="FtsK_SpoIIIE"/>
    <property type="match status" value="1"/>
</dbReference>
<keyword evidence="1 3" id="KW-0547">Nucleotide-binding</keyword>
<organism evidence="6 7">
    <name type="scientific">Actinoalloteichus caeruleus DSM 43889</name>
    <dbReference type="NCBI Taxonomy" id="1120930"/>
    <lineage>
        <taxon>Bacteria</taxon>
        <taxon>Bacillati</taxon>
        <taxon>Actinomycetota</taxon>
        <taxon>Actinomycetes</taxon>
        <taxon>Pseudonocardiales</taxon>
        <taxon>Pseudonocardiaceae</taxon>
        <taxon>Actinoalloteichus</taxon>
        <taxon>Actinoalloteichus cyanogriseus</taxon>
    </lineage>
</organism>
<feature type="compositionally biased region" description="Low complexity" evidence="4">
    <location>
        <begin position="961"/>
        <end position="970"/>
    </location>
</feature>
<sequence length="981" mass="106752">MRGSTAGGGRTAGRRPSPSAVVLPGRGRQVTRRGDRRRRIEESFDRFRRAVANFLGVAANRQSAASLDHARLMFELWLRETGVDRLPTDETLARCLPNRSLRPVLDRAVAERDEVFRPWTTRGPERLADLVRRTAPGAAGDAPRDWLGRPGTSDGTLEGGGTPQLWRVGTARVDAVPDSAPFPVAVPLLDGAHLHISSTPKSRITAETMVESLLLRVFSHFQPGLVHLHVWDVGQLTGSLPGLYPLARAGLLTVHDPARPHDLLDELAEHIRRIHTSVLVDGRPSLGALSEETGRRKEPWRVAVLFGNRSALREEQQQKLQRIARNGLSCGVVLILVDLPVTVNSAVESLRLGDDQTARCTMTGAHVTVTPDPPLPRELVPRACGAIADEMVDRRSRVSTFADLLPGERWSYRSSSGVQAPVGHHDGEPVYVSLGDTAPHALIGGPSGSGKTNFLYALLGGLTARYSPDELELYLLDFKEGVSFAQFAPGRKDPSWLPHARLVGVNVNQDREFGLALLRFLAEEMRRRANRAKLHEVTKLEELRAEDPEGRWPRIVAVIDEFQYLFADRDEVTHEAAALLEDVARRGRSQGIHLVLSSQDVSGIEAFWGKPAIFEQFIMRIALPKARRVLTETNLAAMEIPRWHAVINHDSGVPYGNEVARVPDSTSRGTFDRLQVEMWRSRTDSREPTLFDGSRVPRLRDLPDFQSLGPDASASGRGPVALLGQVIDVAGSAARLPLERTPGRNLAVLGSAREDACRVLSAAARSLSEQWAEKARFTVLCFVDDAERQASELARFLTDRHGPAVPGGGEPITDPSRLPEVLAEVAAGVTGNDKTPGPHYLLLFGADAALPKLEERGTGMRTGLDDLKAVLRHGPERGTHVLSWWRATSRLRNALLMGGGLDDIGAFVALDVHGQELSSLAANQVISWSPRPQRGLFFDRAAATGPQVLIPCEVDLDPAGGDAAGPVGAPKENAGMGGLVP</sequence>
<feature type="domain" description="FtsK" evidence="5">
    <location>
        <begin position="427"/>
        <end position="632"/>
    </location>
</feature>
<reference evidence="6 7" key="1">
    <citation type="submission" date="2022-06" db="EMBL/GenBank/DDBJ databases">
        <title>Genomic Encyclopedia of Type Strains, Phase I: the one thousand microbial genomes (KMG-I) project.</title>
        <authorList>
            <person name="Kyrpides N."/>
        </authorList>
    </citation>
    <scope>NUCLEOTIDE SEQUENCE [LARGE SCALE GENOMIC DNA]</scope>
    <source>
        <strain evidence="6 7">DSM 43889</strain>
    </source>
</reference>
<evidence type="ECO:0000313" key="6">
    <source>
        <dbReference type="EMBL" id="MCP2332503.1"/>
    </source>
</evidence>
<comment type="caution">
    <text evidence="6">The sequence shown here is derived from an EMBL/GenBank/DDBJ whole genome shotgun (WGS) entry which is preliminary data.</text>
</comment>
<evidence type="ECO:0000256" key="2">
    <source>
        <dbReference type="ARBA" id="ARBA00022840"/>
    </source>
</evidence>
<accession>A0ABT1JK03</accession>